<dbReference type="PANTHER" id="PTHR43566">
    <property type="entry name" value="CONSERVED PROTEIN"/>
    <property type="match status" value="1"/>
</dbReference>
<dbReference type="EMBL" id="JACHMM010000001">
    <property type="protein sequence ID" value="MBB5790841.1"/>
    <property type="molecule type" value="Genomic_DNA"/>
</dbReference>
<dbReference type="SUPFAM" id="SSF52540">
    <property type="entry name" value="P-loop containing nucleoside triphosphate hydrolases"/>
    <property type="match status" value="1"/>
</dbReference>
<feature type="domain" description="AAA+ ATPase" evidence="1">
    <location>
        <begin position="25"/>
        <end position="254"/>
    </location>
</feature>
<evidence type="ECO:0000313" key="3">
    <source>
        <dbReference type="Proteomes" id="UP000542813"/>
    </source>
</evidence>
<dbReference type="Proteomes" id="UP000542813">
    <property type="component" value="Unassembled WGS sequence"/>
</dbReference>
<dbReference type="SMART" id="SM00382">
    <property type="entry name" value="AAA"/>
    <property type="match status" value="1"/>
</dbReference>
<sequence>MDTTDERPGLISRRVFGIALESMTAFRVVVLHGARQVGKTTLAQLLAAHIDAGYVTLDRNEDREVAVADPQTFIESLGTPQVIDEVQRVGEPLVLAIKQVVDADRRPGQYLLTGSTNFLTVPSIAETLAGRTDIVPLWPLSMGEVTQGDDDFVDRAFSDPERLLDHEGRPRSRSEYFDLLCAGGYPEVQDLSGRLRQRWFARYVQTVIQREIEVAADIRRADALRDLVRFFAATTAQELVLSKAAERLGLDRSTVSTYEPWLETVFLVHRIPAWSRNLTAKVIKRPKIYLSDTGIAAALLGKDSTALQQPTDPAAGPLFETFVANELSKQLTWSDVSARLFHFRDASGSEVDLVLESDDGRVVGIEVKATSTPRGDDFRGLRLLRDRLAQTGTEFVAGVVLHTGERRLPFGDRLFALPAADLWT</sequence>
<accession>A0A7W9LP16</accession>
<dbReference type="InterPro" id="IPR027417">
    <property type="entry name" value="P-loop_NTPase"/>
</dbReference>
<dbReference type="InterPro" id="IPR025420">
    <property type="entry name" value="DUF4143"/>
</dbReference>
<dbReference type="Pfam" id="PF13635">
    <property type="entry name" value="DUF4143"/>
    <property type="match status" value="1"/>
</dbReference>
<dbReference type="PANTHER" id="PTHR43566:SF2">
    <property type="entry name" value="DUF4143 DOMAIN-CONTAINING PROTEIN"/>
    <property type="match status" value="1"/>
</dbReference>
<evidence type="ECO:0000313" key="2">
    <source>
        <dbReference type="EMBL" id="MBB5790841.1"/>
    </source>
</evidence>
<dbReference type="RefSeq" id="WP_184827181.1">
    <property type="nucleotide sequence ID" value="NZ_JACHMM010000001.1"/>
</dbReference>
<comment type="caution">
    <text evidence="2">The sequence shown here is derived from an EMBL/GenBank/DDBJ whole genome shotgun (WGS) entry which is preliminary data.</text>
</comment>
<dbReference type="InterPro" id="IPR003593">
    <property type="entry name" value="AAA+_ATPase"/>
</dbReference>
<keyword evidence="3" id="KW-1185">Reference proteome</keyword>
<evidence type="ECO:0000259" key="1">
    <source>
        <dbReference type="SMART" id="SM00382"/>
    </source>
</evidence>
<protein>
    <submittedName>
        <fullName evidence="2">Putative AAA+ superfamily ATPase</fullName>
    </submittedName>
</protein>
<proteinExistence type="predicted"/>
<dbReference type="AlphaFoldDB" id="A0A7W9LP16"/>
<gene>
    <name evidence="2" type="ORF">HD601_005416</name>
</gene>
<reference evidence="2 3" key="1">
    <citation type="submission" date="2020-08" db="EMBL/GenBank/DDBJ databases">
        <title>Sequencing the genomes of 1000 actinobacteria strains.</title>
        <authorList>
            <person name="Klenk H.-P."/>
        </authorList>
    </citation>
    <scope>NUCLEOTIDE SEQUENCE [LARGE SCALE GENOMIC DNA]</scope>
    <source>
        <strain evidence="2 3">DSM 102122</strain>
    </source>
</reference>
<dbReference type="InterPro" id="IPR041682">
    <property type="entry name" value="AAA_14"/>
</dbReference>
<name>A0A7W9LP16_9ACTN</name>
<organism evidence="2 3">
    <name type="scientific">Jiangella mangrovi</name>
    <dbReference type="NCBI Taxonomy" id="1524084"/>
    <lineage>
        <taxon>Bacteria</taxon>
        <taxon>Bacillati</taxon>
        <taxon>Actinomycetota</taxon>
        <taxon>Actinomycetes</taxon>
        <taxon>Jiangellales</taxon>
        <taxon>Jiangellaceae</taxon>
        <taxon>Jiangella</taxon>
    </lineage>
</organism>
<dbReference type="Pfam" id="PF13173">
    <property type="entry name" value="AAA_14"/>
    <property type="match status" value="1"/>
</dbReference>